<evidence type="ECO:0000313" key="1">
    <source>
        <dbReference type="EMBL" id="KAF2426600.1"/>
    </source>
</evidence>
<dbReference type="OrthoDB" id="5272396at2759"/>
<dbReference type="Proteomes" id="UP000800235">
    <property type="component" value="Unassembled WGS sequence"/>
</dbReference>
<organism evidence="1 2">
    <name type="scientific">Tothia fuscella</name>
    <dbReference type="NCBI Taxonomy" id="1048955"/>
    <lineage>
        <taxon>Eukaryota</taxon>
        <taxon>Fungi</taxon>
        <taxon>Dikarya</taxon>
        <taxon>Ascomycota</taxon>
        <taxon>Pezizomycotina</taxon>
        <taxon>Dothideomycetes</taxon>
        <taxon>Pleosporomycetidae</taxon>
        <taxon>Venturiales</taxon>
        <taxon>Cylindrosympodiaceae</taxon>
        <taxon>Tothia</taxon>
    </lineage>
</organism>
<dbReference type="AlphaFoldDB" id="A0A9P4NLN6"/>
<name>A0A9P4NLN6_9PEZI</name>
<proteinExistence type="predicted"/>
<evidence type="ECO:0000313" key="2">
    <source>
        <dbReference type="Proteomes" id="UP000800235"/>
    </source>
</evidence>
<accession>A0A9P4NLN6</accession>
<keyword evidence="2" id="KW-1185">Reference proteome</keyword>
<gene>
    <name evidence="1" type="ORF">EJ08DRAFT_370822</name>
</gene>
<dbReference type="EMBL" id="MU007063">
    <property type="protein sequence ID" value="KAF2426600.1"/>
    <property type="molecule type" value="Genomic_DNA"/>
</dbReference>
<protein>
    <submittedName>
        <fullName evidence="1">Uncharacterized protein</fullName>
    </submittedName>
</protein>
<sequence>MKSKLKSRASGLSFKNVKLISRRRTEYHHLCIHIIKPHPWLNRNVCLHRIKLARVQSQELHHKFNIQHSTSPNYNRYLQSPIMPRRRNKNDLFPPIWVASDKATNSTSFLDLPRELRNLIYEDCIPILSCRNCSTLRTPLRLFAHSAMGTKNTIQKPRCIRNLSTSHLCSKIRGYLLAMLLSFGNSSCDTRRNMTAAQLCYSAKHATLFRPCKNSSGTLKSSVYQSDHILWLWTVKY</sequence>
<comment type="caution">
    <text evidence="1">The sequence shown here is derived from an EMBL/GenBank/DDBJ whole genome shotgun (WGS) entry which is preliminary data.</text>
</comment>
<reference evidence="1" key="1">
    <citation type="journal article" date="2020" name="Stud. Mycol.">
        <title>101 Dothideomycetes genomes: a test case for predicting lifestyles and emergence of pathogens.</title>
        <authorList>
            <person name="Haridas S."/>
            <person name="Albert R."/>
            <person name="Binder M."/>
            <person name="Bloem J."/>
            <person name="Labutti K."/>
            <person name="Salamov A."/>
            <person name="Andreopoulos B."/>
            <person name="Baker S."/>
            <person name="Barry K."/>
            <person name="Bills G."/>
            <person name="Bluhm B."/>
            <person name="Cannon C."/>
            <person name="Castanera R."/>
            <person name="Culley D."/>
            <person name="Daum C."/>
            <person name="Ezra D."/>
            <person name="Gonzalez J."/>
            <person name="Henrissat B."/>
            <person name="Kuo A."/>
            <person name="Liang C."/>
            <person name="Lipzen A."/>
            <person name="Lutzoni F."/>
            <person name="Magnuson J."/>
            <person name="Mondo S."/>
            <person name="Nolan M."/>
            <person name="Ohm R."/>
            <person name="Pangilinan J."/>
            <person name="Park H.-J."/>
            <person name="Ramirez L."/>
            <person name="Alfaro M."/>
            <person name="Sun H."/>
            <person name="Tritt A."/>
            <person name="Yoshinaga Y."/>
            <person name="Zwiers L.-H."/>
            <person name="Turgeon B."/>
            <person name="Goodwin S."/>
            <person name="Spatafora J."/>
            <person name="Crous P."/>
            <person name="Grigoriev I."/>
        </authorList>
    </citation>
    <scope>NUCLEOTIDE SEQUENCE</scope>
    <source>
        <strain evidence="1">CBS 130266</strain>
    </source>
</reference>